<sequence length="141" mass="15283">MTSYIANYLYLDGTIVQEEVIGVGGAGIVVNREGYALNIPRISKVFEIDGVPVDDRILNADAGDSYDELAVAIKSFRHDKAIYKRLGDHPGIIPCYNVDSEDPNALDGWRPSQVFGRCPADKGAPALLVTSISVCYGLCTF</sequence>
<dbReference type="GeneID" id="25300789"/>
<dbReference type="EMBL" id="KN846969">
    <property type="protein sequence ID" value="KIW85906.1"/>
    <property type="molecule type" value="Genomic_DNA"/>
</dbReference>
<gene>
    <name evidence="1" type="ORF">Z517_01299</name>
</gene>
<accession>A0A0D2E742</accession>
<keyword evidence="2" id="KW-1185">Reference proteome</keyword>
<organism evidence="1 2">
    <name type="scientific">Fonsecaea pedrosoi CBS 271.37</name>
    <dbReference type="NCBI Taxonomy" id="1442368"/>
    <lineage>
        <taxon>Eukaryota</taxon>
        <taxon>Fungi</taxon>
        <taxon>Dikarya</taxon>
        <taxon>Ascomycota</taxon>
        <taxon>Pezizomycotina</taxon>
        <taxon>Eurotiomycetes</taxon>
        <taxon>Chaetothyriomycetidae</taxon>
        <taxon>Chaetothyriales</taxon>
        <taxon>Herpotrichiellaceae</taxon>
        <taxon>Fonsecaea</taxon>
    </lineage>
</organism>
<evidence type="ECO:0000313" key="2">
    <source>
        <dbReference type="Proteomes" id="UP000053029"/>
    </source>
</evidence>
<dbReference type="RefSeq" id="XP_013289714.1">
    <property type="nucleotide sequence ID" value="XM_013434260.1"/>
</dbReference>
<proteinExistence type="predicted"/>
<dbReference type="Proteomes" id="UP000053029">
    <property type="component" value="Unassembled WGS sequence"/>
</dbReference>
<dbReference type="OrthoDB" id="1668230at2759"/>
<evidence type="ECO:0000313" key="1">
    <source>
        <dbReference type="EMBL" id="KIW85906.1"/>
    </source>
</evidence>
<dbReference type="AlphaFoldDB" id="A0A0D2E742"/>
<dbReference type="HOGENOM" id="CLU_1825323_0_0_1"/>
<reference evidence="1 2" key="1">
    <citation type="submission" date="2015-01" db="EMBL/GenBank/DDBJ databases">
        <title>The Genome Sequence of Fonsecaea pedrosoi CBS 271.37.</title>
        <authorList>
            <consortium name="The Broad Institute Genomics Platform"/>
            <person name="Cuomo C."/>
            <person name="de Hoog S."/>
            <person name="Gorbushina A."/>
            <person name="Stielow B."/>
            <person name="Teixiera M."/>
            <person name="Abouelleil A."/>
            <person name="Chapman S.B."/>
            <person name="Priest M."/>
            <person name="Young S.K."/>
            <person name="Wortman J."/>
            <person name="Nusbaum C."/>
            <person name="Birren B."/>
        </authorList>
    </citation>
    <scope>NUCLEOTIDE SEQUENCE [LARGE SCALE GENOMIC DNA]</scope>
    <source>
        <strain evidence="1 2">CBS 271.37</strain>
    </source>
</reference>
<protein>
    <submittedName>
        <fullName evidence="1">Uncharacterized protein</fullName>
    </submittedName>
</protein>
<dbReference type="VEuPathDB" id="FungiDB:Z517_01299"/>
<name>A0A0D2E742_9EURO</name>